<dbReference type="InterPro" id="IPR036291">
    <property type="entry name" value="NAD(P)-bd_dom_sf"/>
</dbReference>
<feature type="domain" description="Ketoreductase" evidence="6">
    <location>
        <begin position="47"/>
        <end position="254"/>
    </location>
</feature>
<organism evidence="7 9">
    <name type="scientific">Arctia plantaginis</name>
    <name type="common">Wood tiger moth</name>
    <name type="synonym">Phalaena plantaginis</name>
    <dbReference type="NCBI Taxonomy" id="874455"/>
    <lineage>
        <taxon>Eukaryota</taxon>
        <taxon>Metazoa</taxon>
        <taxon>Ecdysozoa</taxon>
        <taxon>Arthropoda</taxon>
        <taxon>Hexapoda</taxon>
        <taxon>Insecta</taxon>
        <taxon>Pterygota</taxon>
        <taxon>Neoptera</taxon>
        <taxon>Endopterygota</taxon>
        <taxon>Lepidoptera</taxon>
        <taxon>Glossata</taxon>
        <taxon>Ditrysia</taxon>
        <taxon>Noctuoidea</taxon>
        <taxon>Erebidae</taxon>
        <taxon>Arctiinae</taxon>
        <taxon>Arctia</taxon>
    </lineage>
</organism>
<dbReference type="Proteomes" id="UP000494256">
    <property type="component" value="Unassembled WGS sequence"/>
</dbReference>
<comment type="similarity">
    <text evidence="1 4">Belongs to the short-chain dehydrogenases/reductases (SDR) family.</text>
</comment>
<dbReference type="PANTHER" id="PTHR44196:SF1">
    <property type="entry name" value="DEHYDROGENASE_REDUCTASE SDR FAMILY MEMBER 7B"/>
    <property type="match status" value="1"/>
</dbReference>
<evidence type="ECO:0000259" key="6">
    <source>
        <dbReference type="SMART" id="SM00822"/>
    </source>
</evidence>
<comment type="caution">
    <text evidence="7">The sequence shown here is derived from an EMBL/GenBank/DDBJ whole genome shotgun (WGS) entry which is preliminary data.</text>
</comment>
<dbReference type="SUPFAM" id="SSF51735">
    <property type="entry name" value="NAD(P)-binding Rossmann-fold domains"/>
    <property type="match status" value="1"/>
</dbReference>
<evidence type="ECO:0000256" key="5">
    <source>
        <dbReference type="SAM" id="Phobius"/>
    </source>
</evidence>
<dbReference type="SMART" id="SM00822">
    <property type="entry name" value="PKS_KR"/>
    <property type="match status" value="1"/>
</dbReference>
<evidence type="ECO:0000313" key="7">
    <source>
        <dbReference type="EMBL" id="CAB3224554.1"/>
    </source>
</evidence>
<comment type="function">
    <text evidence="3">Putative oxidoreductase.</text>
</comment>
<evidence type="ECO:0000313" key="9">
    <source>
        <dbReference type="Proteomes" id="UP000494106"/>
    </source>
</evidence>
<keyword evidence="9" id="KW-1185">Reference proteome</keyword>
<dbReference type="InterPro" id="IPR057326">
    <property type="entry name" value="KR_dom"/>
</dbReference>
<evidence type="ECO:0000256" key="2">
    <source>
        <dbReference type="ARBA" id="ARBA00023002"/>
    </source>
</evidence>
<dbReference type="OrthoDB" id="5307821at2759"/>
<evidence type="ECO:0000256" key="3">
    <source>
        <dbReference type="ARBA" id="ARBA00037096"/>
    </source>
</evidence>
<gene>
    <name evidence="7" type="ORF">APLA_LOCUS2044</name>
    <name evidence="8" type="ORF">APLA_LOCUS9847</name>
</gene>
<dbReference type="PANTHER" id="PTHR44196">
    <property type="entry name" value="DEHYDROGENASE/REDUCTASE SDR FAMILY MEMBER 7B"/>
    <property type="match status" value="1"/>
</dbReference>
<protein>
    <recommendedName>
        <fullName evidence="6">Ketoreductase domain-containing protein</fullName>
    </recommendedName>
</protein>
<dbReference type="CDD" id="cd05332">
    <property type="entry name" value="11beta-HSD1_like_SDR_c"/>
    <property type="match status" value="1"/>
</dbReference>
<evidence type="ECO:0000313" key="8">
    <source>
        <dbReference type="EMBL" id="CAB3242196.1"/>
    </source>
</evidence>
<evidence type="ECO:0000313" key="10">
    <source>
        <dbReference type="Proteomes" id="UP000494256"/>
    </source>
</evidence>
<dbReference type="GO" id="GO:0006629">
    <property type="term" value="P:lipid metabolic process"/>
    <property type="evidence" value="ECO:0007669"/>
    <property type="project" value="UniProtKB-ARBA"/>
</dbReference>
<dbReference type="PRINTS" id="PR00081">
    <property type="entry name" value="GDHRDH"/>
</dbReference>
<dbReference type="PIRSF" id="PIRSF000126">
    <property type="entry name" value="11-beta-HSD1"/>
    <property type="match status" value="1"/>
</dbReference>
<dbReference type="Gene3D" id="3.40.50.720">
    <property type="entry name" value="NAD(P)-binding Rossmann-like Domain"/>
    <property type="match status" value="1"/>
</dbReference>
<reference evidence="9 10" key="1">
    <citation type="submission" date="2020-04" db="EMBL/GenBank/DDBJ databases">
        <authorList>
            <person name="Wallbank WR R."/>
            <person name="Pardo Diaz C."/>
            <person name="Kozak K."/>
            <person name="Martin S."/>
            <person name="Jiggins C."/>
            <person name="Moest M."/>
            <person name="Warren A I."/>
            <person name="Byers J.R.P. K."/>
            <person name="Montejo-Kovacevich G."/>
            <person name="Yen C E."/>
        </authorList>
    </citation>
    <scope>NUCLEOTIDE SEQUENCE [LARGE SCALE GENOMIC DNA]</scope>
</reference>
<dbReference type="EMBL" id="CADEBC010000159">
    <property type="protein sequence ID" value="CAB3224554.1"/>
    <property type="molecule type" value="Genomic_DNA"/>
</dbReference>
<evidence type="ECO:0000256" key="1">
    <source>
        <dbReference type="ARBA" id="ARBA00006484"/>
    </source>
</evidence>
<dbReference type="Proteomes" id="UP000494106">
    <property type="component" value="Unassembled WGS sequence"/>
</dbReference>
<proteinExistence type="inferred from homology"/>
<keyword evidence="5" id="KW-0812">Transmembrane</keyword>
<feature type="transmembrane region" description="Helical" evidence="5">
    <location>
        <begin position="12"/>
        <end position="32"/>
    </location>
</feature>
<dbReference type="Pfam" id="PF00106">
    <property type="entry name" value="adh_short"/>
    <property type="match status" value="1"/>
</dbReference>
<dbReference type="NCBIfam" id="NF004825">
    <property type="entry name" value="PRK06181.1"/>
    <property type="match status" value="1"/>
</dbReference>
<keyword evidence="5" id="KW-1133">Transmembrane helix</keyword>
<keyword evidence="5" id="KW-0472">Membrane</keyword>
<dbReference type="PRINTS" id="PR00080">
    <property type="entry name" value="SDRFAMILY"/>
</dbReference>
<name>A0A8S0YX96_ARCPL</name>
<dbReference type="EMBL" id="CADEBD010000312">
    <property type="protein sequence ID" value="CAB3242196.1"/>
    <property type="molecule type" value="Genomic_DNA"/>
</dbReference>
<dbReference type="AlphaFoldDB" id="A0A8S0YX96"/>
<sequence>MNLHSNAVGSLTWYLKYVGVTLTIGLTMCKFFDCIVRKKRRAALQGKVVVITGASSGIGEALAHVFYDNGSKVVLAARRIAELERVKQDLINKKLSTPTLEPVVVELDLADFENLEQFVQKVYDQCDQIDILINNGGVSHRGSILHTKIEVDRKIMAVNYFGAVSLTKACLSRMVEKKSGHIVFISSVQGLIAIPDRSAYAASKHAMQAFGDCLRAEVHQHNISVTMISPGYIKTAISLNAYTGSGDAHGVMDVSTAAGFTPEYAATKMTDAIANKQNELIISQFLPSLAVTLRHSMPSLYFWIMARRANKTT</sequence>
<dbReference type="InterPro" id="IPR002347">
    <property type="entry name" value="SDR_fam"/>
</dbReference>
<evidence type="ECO:0000256" key="4">
    <source>
        <dbReference type="RuleBase" id="RU000363"/>
    </source>
</evidence>
<dbReference type="GO" id="GO:0016491">
    <property type="term" value="F:oxidoreductase activity"/>
    <property type="evidence" value="ECO:0007669"/>
    <property type="project" value="UniProtKB-KW"/>
</dbReference>
<dbReference type="GO" id="GO:0016020">
    <property type="term" value="C:membrane"/>
    <property type="evidence" value="ECO:0007669"/>
    <property type="project" value="TreeGrafter"/>
</dbReference>
<dbReference type="InterPro" id="IPR020904">
    <property type="entry name" value="Sc_DH/Rdtase_CS"/>
</dbReference>
<dbReference type="PROSITE" id="PS00061">
    <property type="entry name" value="ADH_SHORT"/>
    <property type="match status" value="1"/>
</dbReference>
<keyword evidence="2" id="KW-0560">Oxidoreductase</keyword>
<accession>A0A8S0YX96</accession>